<dbReference type="PANTHER" id="PTHR33175:SF3">
    <property type="entry name" value="DNA-BINDING PROTEIN HU-BETA"/>
    <property type="match status" value="1"/>
</dbReference>
<dbReference type="InterPro" id="IPR010992">
    <property type="entry name" value="IHF-like_DNA-bd_dom_sf"/>
</dbReference>
<dbReference type="AlphaFoldDB" id="H0I295"/>
<dbReference type="Proteomes" id="UP000003250">
    <property type="component" value="Unassembled WGS sequence"/>
</dbReference>
<dbReference type="Gene3D" id="4.10.520.10">
    <property type="entry name" value="IHF-like DNA-binding proteins"/>
    <property type="match status" value="1"/>
</dbReference>
<dbReference type="PATRIC" id="fig|1107882.3.peg.6365"/>
<dbReference type="SMART" id="SM00411">
    <property type="entry name" value="BHL"/>
    <property type="match status" value="1"/>
</dbReference>
<comment type="similarity">
    <text evidence="1 4">Belongs to the bacterial histone-like protein family.</text>
</comment>
<dbReference type="PANTHER" id="PTHR33175">
    <property type="entry name" value="DNA-BINDING PROTEIN HU"/>
    <property type="match status" value="1"/>
</dbReference>
<organism evidence="6 7">
    <name type="scientific">Mesorhizobium alhagi CCNWXJ12-2</name>
    <dbReference type="NCBI Taxonomy" id="1107882"/>
    <lineage>
        <taxon>Bacteria</taxon>
        <taxon>Pseudomonadati</taxon>
        <taxon>Pseudomonadota</taxon>
        <taxon>Alphaproteobacteria</taxon>
        <taxon>Hyphomicrobiales</taxon>
        <taxon>Phyllobacteriaceae</taxon>
        <taxon>Allomesorhizobium</taxon>
    </lineage>
</organism>
<dbReference type="EMBL" id="AHAM01000298">
    <property type="protein sequence ID" value="EHK52894.1"/>
    <property type="molecule type" value="Genomic_DNA"/>
</dbReference>
<name>H0I295_9HYPH</name>
<dbReference type="InterPro" id="IPR000119">
    <property type="entry name" value="Hist_DNA-bd"/>
</dbReference>
<dbReference type="GO" id="GO:0030527">
    <property type="term" value="F:structural constituent of chromatin"/>
    <property type="evidence" value="ECO:0007669"/>
    <property type="project" value="InterPro"/>
</dbReference>
<evidence type="ECO:0000313" key="7">
    <source>
        <dbReference type="Proteomes" id="UP000003250"/>
    </source>
</evidence>
<dbReference type="SUPFAM" id="SSF47729">
    <property type="entry name" value="IHF-like DNA-binding proteins"/>
    <property type="match status" value="1"/>
</dbReference>
<reference evidence="6 7" key="1">
    <citation type="journal article" date="2012" name="J. Bacteriol.">
        <title>Draft Genome Sequence of Mesorhizobium alhagi CCNWXJ12-2T, a Novel Salt-Resistant Species Isolated from the Desert of Northwestern China.</title>
        <authorList>
            <person name="Zhou M."/>
            <person name="Chen W."/>
            <person name="Chen H."/>
            <person name="Wei G."/>
        </authorList>
    </citation>
    <scope>NUCLEOTIDE SEQUENCE [LARGE SCALE GENOMIC DNA]</scope>
    <source>
        <strain evidence="6 7">CCNWXJ12-2</strain>
    </source>
</reference>
<evidence type="ECO:0000256" key="5">
    <source>
        <dbReference type="SAM" id="MobiDB-lite"/>
    </source>
</evidence>
<evidence type="ECO:0000256" key="2">
    <source>
        <dbReference type="ARBA" id="ARBA00023067"/>
    </source>
</evidence>
<evidence type="ECO:0000256" key="3">
    <source>
        <dbReference type="ARBA" id="ARBA00023125"/>
    </source>
</evidence>
<feature type="compositionally biased region" description="Basic and acidic residues" evidence="5">
    <location>
        <begin position="80"/>
        <end position="90"/>
    </location>
</feature>
<feature type="region of interest" description="Disordered" evidence="5">
    <location>
        <begin position="75"/>
        <end position="95"/>
    </location>
</feature>
<evidence type="ECO:0000256" key="1">
    <source>
        <dbReference type="ARBA" id="ARBA00010529"/>
    </source>
</evidence>
<gene>
    <name evidence="6" type="ORF">MAXJ12_32939</name>
</gene>
<dbReference type="GO" id="GO:0003677">
    <property type="term" value="F:DNA binding"/>
    <property type="evidence" value="ECO:0007669"/>
    <property type="project" value="UniProtKB-KW"/>
</dbReference>
<dbReference type="GO" id="GO:0030261">
    <property type="term" value="P:chromosome condensation"/>
    <property type="evidence" value="ECO:0007669"/>
    <property type="project" value="UniProtKB-KW"/>
</dbReference>
<dbReference type="CDD" id="cd00591">
    <property type="entry name" value="HU_IHF"/>
    <property type="match status" value="1"/>
</dbReference>
<dbReference type="PRINTS" id="PR01727">
    <property type="entry name" value="DNABINDINGHU"/>
</dbReference>
<proteinExistence type="inferred from homology"/>
<keyword evidence="7" id="KW-1185">Reference proteome</keyword>
<evidence type="ECO:0000313" key="6">
    <source>
        <dbReference type="EMBL" id="EHK52894.1"/>
    </source>
</evidence>
<sequence length="120" mass="12992">MPDITQRYEWRTFIGIEKAANNNWSLSQMTTANEIAETIATEQSLTKAQAKTIVDRVFKAITDASASGAETSIPGFGKFKVKDTPERDGRNPSTGATIKIAASRKLTFTPAKAIKDALNG</sequence>
<keyword evidence="3 6" id="KW-0238">DNA-binding</keyword>
<keyword evidence="2" id="KW-0226">DNA condensation</keyword>
<protein>
    <submittedName>
        <fullName evidence="6">Histone-like DNA-binding protein</fullName>
    </submittedName>
</protein>
<dbReference type="Pfam" id="PF00216">
    <property type="entry name" value="Bac_DNA_binding"/>
    <property type="match status" value="1"/>
</dbReference>
<evidence type="ECO:0000256" key="4">
    <source>
        <dbReference type="RuleBase" id="RU003939"/>
    </source>
</evidence>
<accession>H0I295</accession>